<comment type="similarity">
    <text evidence="1">Belongs to the peptidase C2 family.</text>
</comment>
<dbReference type="SUPFAM" id="SSF54001">
    <property type="entry name" value="Cysteine proteinases"/>
    <property type="match status" value="1"/>
</dbReference>
<evidence type="ECO:0000256" key="4">
    <source>
        <dbReference type="ARBA" id="ARBA00022807"/>
    </source>
</evidence>
<proteinExistence type="inferred from homology"/>
<reference evidence="9" key="1">
    <citation type="submission" date="2020-06" db="EMBL/GenBank/DDBJ databases">
        <authorList>
            <consortium name="Plant Systems Biology data submission"/>
        </authorList>
    </citation>
    <scope>NUCLEOTIDE SEQUENCE</scope>
    <source>
        <strain evidence="9">D6</strain>
    </source>
</reference>
<dbReference type="PANTHER" id="PTHR10183:SF379">
    <property type="entry name" value="CALPAIN-5"/>
    <property type="match status" value="1"/>
</dbReference>
<keyword evidence="10" id="KW-1185">Reference proteome</keyword>
<feature type="compositionally biased region" description="Low complexity" evidence="7">
    <location>
        <begin position="107"/>
        <end position="120"/>
    </location>
</feature>
<feature type="domain" description="Calpain catalytic" evidence="8">
    <location>
        <begin position="739"/>
        <end position="1096"/>
    </location>
</feature>
<dbReference type="InterPro" id="IPR001300">
    <property type="entry name" value="Peptidase_C2_calpain_cat"/>
</dbReference>
<evidence type="ECO:0000259" key="8">
    <source>
        <dbReference type="PROSITE" id="PS50203"/>
    </source>
</evidence>
<evidence type="ECO:0000256" key="5">
    <source>
        <dbReference type="PIRSR" id="PIRSR622684-1"/>
    </source>
</evidence>
<dbReference type="Gene3D" id="3.90.70.10">
    <property type="entry name" value="Cysteine proteinases"/>
    <property type="match status" value="1"/>
</dbReference>
<feature type="region of interest" description="Disordered" evidence="7">
    <location>
        <begin position="84"/>
        <end position="602"/>
    </location>
</feature>
<evidence type="ECO:0000313" key="9">
    <source>
        <dbReference type="EMBL" id="CAB9519397.1"/>
    </source>
</evidence>
<dbReference type="OrthoDB" id="40389at2759"/>
<dbReference type="Proteomes" id="UP001153069">
    <property type="component" value="Unassembled WGS sequence"/>
</dbReference>
<keyword evidence="3 6" id="KW-0378">Hydrolase</keyword>
<dbReference type="PRINTS" id="PR00704">
    <property type="entry name" value="CALPAIN"/>
</dbReference>
<name>A0A9N8EDE7_9STRA</name>
<feature type="compositionally biased region" description="Polar residues" evidence="7">
    <location>
        <begin position="171"/>
        <end position="185"/>
    </location>
</feature>
<dbReference type="InterPro" id="IPR022684">
    <property type="entry name" value="Calpain_cysteine_protease"/>
</dbReference>
<dbReference type="GO" id="GO:0004198">
    <property type="term" value="F:calcium-dependent cysteine-type endopeptidase activity"/>
    <property type="evidence" value="ECO:0007669"/>
    <property type="project" value="InterPro"/>
</dbReference>
<dbReference type="InterPro" id="IPR036361">
    <property type="entry name" value="SAP_dom_sf"/>
</dbReference>
<feature type="compositionally biased region" description="Polar residues" evidence="7">
    <location>
        <begin position="305"/>
        <end position="320"/>
    </location>
</feature>
<feature type="compositionally biased region" description="Basic and acidic residues" evidence="7">
    <location>
        <begin position="345"/>
        <end position="356"/>
    </location>
</feature>
<protein>
    <submittedName>
        <fullName evidence="9">Calpain-type cysteine protease DEK1</fullName>
    </submittedName>
</protein>
<organism evidence="9 10">
    <name type="scientific">Seminavis robusta</name>
    <dbReference type="NCBI Taxonomy" id="568900"/>
    <lineage>
        <taxon>Eukaryota</taxon>
        <taxon>Sar</taxon>
        <taxon>Stramenopiles</taxon>
        <taxon>Ochrophyta</taxon>
        <taxon>Bacillariophyta</taxon>
        <taxon>Bacillariophyceae</taxon>
        <taxon>Bacillariophycidae</taxon>
        <taxon>Naviculales</taxon>
        <taxon>Naviculaceae</taxon>
        <taxon>Seminavis</taxon>
    </lineage>
</organism>
<comment type="caution">
    <text evidence="9">The sequence shown here is derived from an EMBL/GenBank/DDBJ whole genome shotgun (WGS) entry which is preliminary data.</text>
</comment>
<dbReference type="Pfam" id="PF00648">
    <property type="entry name" value="Peptidase_C2"/>
    <property type="match status" value="1"/>
</dbReference>
<dbReference type="InterPro" id="IPR038765">
    <property type="entry name" value="Papain-like_cys_pep_sf"/>
</dbReference>
<dbReference type="AlphaFoldDB" id="A0A9N8EDE7"/>
<dbReference type="PROSITE" id="PS50203">
    <property type="entry name" value="CALPAIN_CAT"/>
    <property type="match status" value="1"/>
</dbReference>
<feature type="compositionally biased region" description="Basic residues" evidence="7">
    <location>
        <begin position="579"/>
        <end position="593"/>
    </location>
</feature>
<dbReference type="Pfam" id="PF02037">
    <property type="entry name" value="SAP"/>
    <property type="match status" value="1"/>
</dbReference>
<feature type="compositionally biased region" description="Polar residues" evidence="7">
    <location>
        <begin position="254"/>
        <end position="263"/>
    </location>
</feature>
<feature type="active site" evidence="6">
    <location>
        <position position="1018"/>
    </location>
</feature>
<feature type="compositionally biased region" description="Low complexity" evidence="7">
    <location>
        <begin position="227"/>
        <end position="242"/>
    </location>
</feature>
<feature type="compositionally biased region" description="Basic residues" evidence="7">
    <location>
        <begin position="484"/>
        <end position="496"/>
    </location>
</feature>
<keyword evidence="2 6" id="KW-0645">Protease</keyword>
<dbReference type="PANTHER" id="PTHR10183">
    <property type="entry name" value="CALPAIN"/>
    <property type="match status" value="1"/>
</dbReference>
<dbReference type="GO" id="GO:0006508">
    <property type="term" value="P:proteolysis"/>
    <property type="evidence" value="ECO:0007669"/>
    <property type="project" value="UniProtKB-KW"/>
</dbReference>
<sequence length="1107" mass="123399">MTYSSMKISQLKALCQEQSIDTTGMLEKGEFVKALEAAATTSMEEQEEAPPPLQTISEKPYEEMKVSELRSLCGERGIDTTGMLEKGDMVQALHDNDPSPTTSSRRATAPVIPTATTASADMDESTNSQPQDRASRRASTSSTSAEPDQTTPRKSMAKRLSSRLSMKKTDMTSTVNMMDESNNSEMGDHSAQQRRASTSNNSEQSPKKSIAKRLSNRLSIKSRRQSTTDAATEPTDAAANPTSRRASVKPSQDLDVSTNSYIDESSKNRGSQRRASTAKKPSPDLDVSTNSRIDDSSKNRGFSRRASTGTPNQAPTPTRSNARRARTNSTNSASRRASEATPSDRSSKPLARDDKKPKKSLFKRSIVRKDTKRRNAVSVSRVVMEAPDLSDSAQETTDDEKKTRLSSGDEKKRVPEPLIDTAGLSDSATDDDKVRNNNNNNNTPQRSNKVSFAAATVVESDSDDSSVDQERRASLRASFLASRCNKKNPHRQRKVRFSYTADEPVEDMGHMSDSASGLDNSGLDASGGGGRRGMDDSNHSMNNGSSHQRRTSQMSGSSARRDSSTRRDSSRRSSTMRMRSPKRRSTRRSKRKSRLDERRRSTWQADNSWMDGSEAWYTQNSTNYTETDVKKAFKEAPAHKWKTDSYQVGGNYAMSVWEGELKEVRGKSIKKAIEKFKNNPHKYAALMYQTNLLHWPKSKHKYTFVMRVGEEFVTPLGVTDNKKEAWMTVLIHKYLQLPAFPNNELPQSQRDPYTQLLTFEGQTLPPPILPGRGMGICDMPSLKVIGDIDPSDIEQGEVGDCWLLCAISSLAEFDGGIKKLFRKTHALDLMPFDDGRVNKYTITLFDLETWEEVDYVIDESLSQSKKYPGHLLGAQPSVDGELWVPYLEKAFAIHCGGWDEITGGACTHAWAIMTGCKRQYSFMRDPKTDNFRCYGKYNHATKECKKQFNSPQKAKIVGNWPVSWPYIGGGGSMYQGIDEDEMFSKMCAWYGHNYMIGAGARECEELLEAEANGILADHAYSVLACFPNAAETGIDLLKIRNPWGAGEIQNGDFGDDGPGWKLFPEIRKLLKPVVADDGIFYVTKEEFFDLFDKLYLSCSNMALFKED</sequence>
<evidence type="ECO:0000256" key="6">
    <source>
        <dbReference type="PROSITE-ProRule" id="PRU00239"/>
    </source>
</evidence>
<evidence type="ECO:0000256" key="2">
    <source>
        <dbReference type="ARBA" id="ARBA00022670"/>
    </source>
</evidence>
<feature type="compositionally biased region" description="Basic and acidic residues" evidence="7">
    <location>
        <begin position="559"/>
        <end position="571"/>
    </location>
</feature>
<evidence type="ECO:0000256" key="1">
    <source>
        <dbReference type="ARBA" id="ARBA00007623"/>
    </source>
</evidence>
<dbReference type="PROSITE" id="PS00139">
    <property type="entry name" value="THIOL_PROTEASE_CYS"/>
    <property type="match status" value="1"/>
</dbReference>
<dbReference type="InterPro" id="IPR000169">
    <property type="entry name" value="Pept_cys_AS"/>
</dbReference>
<keyword evidence="4 6" id="KW-0788">Thiol protease</keyword>
<dbReference type="SMART" id="SM00513">
    <property type="entry name" value="SAP"/>
    <property type="match status" value="2"/>
</dbReference>
<feature type="compositionally biased region" description="Basic residues" evidence="7">
    <location>
        <begin position="209"/>
        <end position="224"/>
    </location>
</feature>
<dbReference type="SMART" id="SM00230">
    <property type="entry name" value="CysPc"/>
    <property type="match status" value="1"/>
</dbReference>
<evidence type="ECO:0000313" key="10">
    <source>
        <dbReference type="Proteomes" id="UP001153069"/>
    </source>
</evidence>
<feature type="active site" evidence="5 6">
    <location>
        <position position="801"/>
    </location>
</feature>
<accession>A0A9N8EDE7</accession>
<dbReference type="Gene3D" id="1.10.720.30">
    <property type="entry name" value="SAP domain"/>
    <property type="match status" value="1"/>
</dbReference>
<evidence type="ECO:0000256" key="7">
    <source>
        <dbReference type="SAM" id="MobiDB-lite"/>
    </source>
</evidence>
<feature type="compositionally biased region" description="Polar residues" evidence="7">
    <location>
        <begin position="193"/>
        <end position="204"/>
    </location>
</feature>
<dbReference type="InterPro" id="IPR003034">
    <property type="entry name" value="SAP_dom"/>
</dbReference>
<gene>
    <name evidence="9" type="ORF">SEMRO_1013_G231330.1</name>
</gene>
<feature type="active site" evidence="6">
    <location>
        <position position="1041"/>
    </location>
</feature>
<evidence type="ECO:0000256" key="3">
    <source>
        <dbReference type="ARBA" id="ARBA00022801"/>
    </source>
</evidence>
<feature type="region of interest" description="Disordered" evidence="7">
    <location>
        <begin position="39"/>
        <end position="61"/>
    </location>
</feature>
<feature type="compositionally biased region" description="Polar residues" evidence="7">
    <location>
        <begin position="327"/>
        <end position="344"/>
    </location>
</feature>
<feature type="compositionally biased region" description="Basic and acidic residues" evidence="7">
    <location>
        <begin position="399"/>
        <end position="415"/>
    </location>
</feature>
<dbReference type="EMBL" id="CAICTM010001011">
    <property type="protein sequence ID" value="CAB9519397.1"/>
    <property type="molecule type" value="Genomic_DNA"/>
</dbReference>
<feature type="compositionally biased region" description="Basic residues" evidence="7">
    <location>
        <begin position="357"/>
        <end position="375"/>
    </location>
</feature>